<evidence type="ECO:0000259" key="7">
    <source>
        <dbReference type="Pfam" id="PF13861"/>
    </source>
</evidence>
<dbReference type="Proteomes" id="UP000072660">
    <property type="component" value="Unassembled WGS sequence"/>
</dbReference>
<evidence type="ECO:0000259" key="6">
    <source>
        <dbReference type="Pfam" id="PF13860"/>
    </source>
</evidence>
<gene>
    <name evidence="8" type="ORF">AXE65_05030</name>
</gene>
<dbReference type="Gene3D" id="2.30.30.910">
    <property type="match status" value="1"/>
</dbReference>
<dbReference type="Pfam" id="PF13861">
    <property type="entry name" value="FLgD_tudor"/>
    <property type="match status" value="1"/>
</dbReference>
<comment type="function">
    <text evidence="4 5">Required for flagellar hook formation. May act as a scaffolding protein.</text>
</comment>
<protein>
    <recommendedName>
        <fullName evidence="2 5">Basal-body rod modification protein FlgD</fullName>
    </recommendedName>
</protein>
<keyword evidence="9" id="KW-1185">Reference proteome</keyword>
<dbReference type="RefSeq" id="WP_068391696.1">
    <property type="nucleotide sequence ID" value="NZ_LSZO01000183.1"/>
</dbReference>
<comment type="similarity">
    <text evidence="1 5">Belongs to the FlgD family.</text>
</comment>
<evidence type="ECO:0000256" key="2">
    <source>
        <dbReference type="ARBA" id="ARBA00016013"/>
    </source>
</evidence>
<dbReference type="Pfam" id="PF13860">
    <property type="entry name" value="FlgD_ig"/>
    <property type="match status" value="1"/>
</dbReference>
<dbReference type="AlphaFoldDB" id="A0A139SP69"/>
<keyword evidence="8" id="KW-0969">Cilium</keyword>
<dbReference type="Gene3D" id="2.60.40.4070">
    <property type="match status" value="1"/>
</dbReference>
<feature type="domain" description="FlgD/Vpr Ig-like" evidence="6">
    <location>
        <begin position="108"/>
        <end position="179"/>
    </location>
</feature>
<keyword evidence="3 5" id="KW-1005">Bacterial flagellum biogenesis</keyword>
<dbReference type="EMBL" id="LSZO01000183">
    <property type="protein sequence ID" value="KXU36389.1"/>
    <property type="molecule type" value="Genomic_DNA"/>
</dbReference>
<dbReference type="InterPro" id="IPR025965">
    <property type="entry name" value="FlgD/Vpr_Ig-like"/>
</dbReference>
<dbReference type="InterPro" id="IPR005648">
    <property type="entry name" value="FlgD"/>
</dbReference>
<evidence type="ECO:0000313" key="8">
    <source>
        <dbReference type="EMBL" id="KXU36389.1"/>
    </source>
</evidence>
<dbReference type="OrthoDB" id="9785233at2"/>
<dbReference type="Pfam" id="PF03963">
    <property type="entry name" value="FlgD"/>
    <property type="match status" value="1"/>
</dbReference>
<evidence type="ECO:0000256" key="1">
    <source>
        <dbReference type="ARBA" id="ARBA00010577"/>
    </source>
</evidence>
<sequence length="224" mass="24105">MNIQQNYFAQALSNDSKVSGGAADNNKALGKDAFLNLLIAQLNNQDPLAPQGNSEFIAQLAQFSQVEGLQKLDESMAALLLQQRSAQALQAVSLVGKQVWLAADAAHVDTGQPFKGNVQLPVASEKVSLEVYDEQGNLLRRIELGQQKAGEVPFEWDGKDDEGKTLPAGKYRFSAKASYEEGERELYTLLPTKVDSVRMAAGEVYLELAGLGSVPLSAVHGISS</sequence>
<dbReference type="GO" id="GO:0044781">
    <property type="term" value="P:bacterial-type flagellum organization"/>
    <property type="evidence" value="ECO:0007669"/>
    <property type="project" value="UniProtKB-UniRule"/>
</dbReference>
<comment type="caution">
    <text evidence="8">The sequence shown here is derived from an EMBL/GenBank/DDBJ whole genome shotgun (WGS) entry which is preliminary data.</text>
</comment>
<feature type="domain" description="FlgD Tudor-like" evidence="7">
    <location>
        <begin position="87"/>
        <end position="219"/>
    </location>
</feature>
<keyword evidence="8" id="KW-0966">Cell projection</keyword>
<evidence type="ECO:0000256" key="4">
    <source>
        <dbReference type="ARBA" id="ARBA00024746"/>
    </source>
</evidence>
<evidence type="ECO:0000256" key="3">
    <source>
        <dbReference type="ARBA" id="ARBA00022795"/>
    </source>
</evidence>
<organism evidence="8 9">
    <name type="scientific">Ventosimonas gracilis</name>
    <dbReference type="NCBI Taxonomy" id="1680762"/>
    <lineage>
        <taxon>Bacteria</taxon>
        <taxon>Pseudomonadati</taxon>
        <taxon>Pseudomonadota</taxon>
        <taxon>Gammaproteobacteria</taxon>
        <taxon>Pseudomonadales</taxon>
        <taxon>Ventosimonadaceae</taxon>
        <taxon>Ventosimonas</taxon>
    </lineage>
</organism>
<reference evidence="8 9" key="1">
    <citation type="submission" date="2016-02" db="EMBL/GenBank/DDBJ databases">
        <authorList>
            <person name="Wen L."/>
            <person name="He K."/>
            <person name="Yang H."/>
        </authorList>
    </citation>
    <scope>NUCLEOTIDE SEQUENCE [LARGE SCALE GENOMIC DNA]</scope>
    <source>
        <strain evidence="8 9">CV58</strain>
    </source>
</reference>
<name>A0A139SP69_9GAMM</name>
<accession>A0A139SP69</accession>
<proteinExistence type="inferred from homology"/>
<evidence type="ECO:0000313" key="9">
    <source>
        <dbReference type="Proteomes" id="UP000072660"/>
    </source>
</evidence>
<dbReference type="InterPro" id="IPR025963">
    <property type="entry name" value="FLgD_Tudor"/>
</dbReference>
<keyword evidence="8" id="KW-0282">Flagellum</keyword>
<evidence type="ECO:0000256" key="5">
    <source>
        <dbReference type="RuleBase" id="RU362076"/>
    </source>
</evidence>